<proteinExistence type="predicted"/>
<reference evidence="1 2" key="1">
    <citation type="submission" date="2016-09" db="EMBL/GenBank/DDBJ databases">
        <title>Draft genome sequence of the soil isolate, Lysinibacillus fusiformis M5, a potential hypoxanthine producer.</title>
        <authorList>
            <person name="Gallegos-Monterrosa R."/>
            <person name="Maroti G."/>
            <person name="Balint B."/>
            <person name="Kovacs A.T."/>
        </authorList>
    </citation>
    <scope>NUCLEOTIDE SEQUENCE [LARGE SCALE GENOMIC DNA]</scope>
    <source>
        <strain evidence="1 2">M5</strain>
    </source>
</reference>
<gene>
    <name evidence="1" type="ORF">BG258_11115</name>
</gene>
<sequence>MAAMKELQRRGLIVTAVHNHWLFDNPRLMYMHWRTLGIQQILQEEVLMLLLQQAYSKSKRDTILNLDEVYWCINNEAQ</sequence>
<accession>A0A1E4R7F0</accession>
<dbReference type="OrthoDB" id="4687120at2"/>
<dbReference type="InterPro" id="IPR011094">
    <property type="entry name" value="Uncharacterised_LppY/LpqO"/>
</dbReference>
<dbReference type="EMBL" id="MECQ01000001">
    <property type="protein sequence ID" value="ODV56406.1"/>
    <property type="molecule type" value="Genomic_DNA"/>
</dbReference>
<dbReference type="Proteomes" id="UP000094784">
    <property type="component" value="Unassembled WGS sequence"/>
</dbReference>
<evidence type="ECO:0000313" key="2">
    <source>
        <dbReference type="Proteomes" id="UP000094784"/>
    </source>
</evidence>
<evidence type="ECO:0008006" key="3">
    <source>
        <dbReference type="Google" id="ProtNLM"/>
    </source>
</evidence>
<evidence type="ECO:0000313" key="1">
    <source>
        <dbReference type="EMBL" id="ODV56406.1"/>
    </source>
</evidence>
<dbReference type="Pfam" id="PF07485">
    <property type="entry name" value="DUF1529"/>
    <property type="match status" value="1"/>
</dbReference>
<comment type="caution">
    <text evidence="1">The sequence shown here is derived from an EMBL/GenBank/DDBJ whole genome shotgun (WGS) entry which is preliminary data.</text>
</comment>
<dbReference type="AlphaFoldDB" id="A0A1E4R7F0"/>
<name>A0A1E4R7F0_9BACI</name>
<organism evidence="1 2">
    <name type="scientific">Lysinibacillus fusiformis</name>
    <dbReference type="NCBI Taxonomy" id="28031"/>
    <lineage>
        <taxon>Bacteria</taxon>
        <taxon>Bacillati</taxon>
        <taxon>Bacillota</taxon>
        <taxon>Bacilli</taxon>
        <taxon>Bacillales</taxon>
        <taxon>Bacillaceae</taxon>
        <taxon>Lysinibacillus</taxon>
    </lineage>
</organism>
<protein>
    <recommendedName>
        <fullName evidence="3">DUF1259 domain-containing protein</fullName>
    </recommendedName>
</protein>